<name>A0A0P1IAP6_9RHOB</name>
<reference evidence="3" key="1">
    <citation type="submission" date="2015-09" db="EMBL/GenBank/DDBJ databases">
        <authorList>
            <person name="Rodrigo-Torres L."/>
            <person name="Arahal D.R."/>
        </authorList>
    </citation>
    <scope>NUCLEOTIDE SEQUENCE [LARGE SCALE GENOMIC DNA]</scope>
    <source>
        <strain evidence="3">CECT 5091</strain>
    </source>
</reference>
<sequence>MADIFQALDQLDRESVQKIADRLEFRGTFPPFVAMRERYFDRLQLEQRRNVLDMGCGTGVVTRALAARLPSSATLTGSDFSADFIEFARQYAAAEGLQDRLSFELADSHATKESADKFDLVVLHTLVSHVVDPSQVLKEAARLTSPGGRIAVFDGDYASITFGAGDPALNEIALQGLLKTVVANPHVMRQFPEIIAGTGLEVVDFLPEILAEAGEAEFFKSMLDSYSGAMVAAGHLDQDSAQRWSATHLDASERGTFFGSCNFMTYVLRKA</sequence>
<feature type="domain" description="Methyltransferase" evidence="1">
    <location>
        <begin position="49"/>
        <end position="156"/>
    </location>
</feature>
<dbReference type="SUPFAM" id="SSF53335">
    <property type="entry name" value="S-adenosyl-L-methionine-dependent methyltransferases"/>
    <property type="match status" value="1"/>
</dbReference>
<keyword evidence="2" id="KW-0808">Transferase</keyword>
<dbReference type="EMBL" id="CYUD01000006">
    <property type="protein sequence ID" value="CUK01961.1"/>
    <property type="molecule type" value="Genomic_DNA"/>
</dbReference>
<dbReference type="GO" id="GO:0061542">
    <property type="term" value="F:3-demethylubiquinol 3-O-methyltransferase activity"/>
    <property type="evidence" value="ECO:0007669"/>
    <property type="project" value="UniProtKB-EC"/>
</dbReference>
<accession>A0A0P1IAP6</accession>
<dbReference type="Gene3D" id="3.40.50.150">
    <property type="entry name" value="Vaccinia Virus protein VP39"/>
    <property type="match status" value="1"/>
</dbReference>
<dbReference type="PANTHER" id="PTHR42912:SF93">
    <property type="entry name" value="N6-ADENOSINE-METHYLTRANSFERASE TMT1A"/>
    <property type="match status" value="1"/>
</dbReference>
<dbReference type="Proteomes" id="UP000051260">
    <property type="component" value="Unassembled WGS sequence"/>
</dbReference>
<keyword evidence="3" id="KW-1185">Reference proteome</keyword>
<dbReference type="InterPro" id="IPR029063">
    <property type="entry name" value="SAM-dependent_MTases_sf"/>
</dbReference>
<dbReference type="RefSeq" id="WP_058282023.1">
    <property type="nucleotide sequence ID" value="NZ_CYUD01000006.1"/>
</dbReference>
<dbReference type="OrthoDB" id="65624at2"/>
<proteinExistence type="predicted"/>
<evidence type="ECO:0000259" key="1">
    <source>
        <dbReference type="Pfam" id="PF13847"/>
    </source>
</evidence>
<dbReference type="InterPro" id="IPR050508">
    <property type="entry name" value="Methyltransf_Superfamily"/>
</dbReference>
<dbReference type="CDD" id="cd02440">
    <property type="entry name" value="AdoMet_MTases"/>
    <property type="match status" value="1"/>
</dbReference>
<keyword evidence="2" id="KW-0489">Methyltransferase</keyword>
<dbReference type="GO" id="GO:0032259">
    <property type="term" value="P:methylation"/>
    <property type="evidence" value="ECO:0007669"/>
    <property type="project" value="UniProtKB-KW"/>
</dbReference>
<dbReference type="EC" id="2.1.1.64" evidence="2"/>
<dbReference type="PANTHER" id="PTHR42912">
    <property type="entry name" value="METHYLTRANSFERASE"/>
    <property type="match status" value="1"/>
</dbReference>
<evidence type="ECO:0000313" key="2">
    <source>
        <dbReference type="EMBL" id="CUK01961.1"/>
    </source>
</evidence>
<dbReference type="Pfam" id="PF13847">
    <property type="entry name" value="Methyltransf_31"/>
    <property type="match status" value="1"/>
</dbReference>
<dbReference type="InterPro" id="IPR025714">
    <property type="entry name" value="Methyltranfer_dom"/>
</dbReference>
<protein>
    <submittedName>
        <fullName evidence="2">3-demethylubiquinone-9 3-methyltransferase</fullName>
        <ecNumber evidence="2">2.1.1.64</ecNumber>
    </submittedName>
</protein>
<gene>
    <name evidence="2" type="primary">ubiG_2</name>
    <name evidence="2" type="ORF">RUE5091_02316</name>
</gene>
<evidence type="ECO:0000313" key="3">
    <source>
        <dbReference type="Proteomes" id="UP000051260"/>
    </source>
</evidence>
<organism evidence="2 3">
    <name type="scientific">Ruegeria denitrificans</name>
    <dbReference type="NCBI Taxonomy" id="1715692"/>
    <lineage>
        <taxon>Bacteria</taxon>
        <taxon>Pseudomonadati</taxon>
        <taxon>Pseudomonadota</taxon>
        <taxon>Alphaproteobacteria</taxon>
        <taxon>Rhodobacterales</taxon>
        <taxon>Roseobacteraceae</taxon>
        <taxon>Ruegeria</taxon>
    </lineage>
</organism>
<dbReference type="AlphaFoldDB" id="A0A0P1IAP6"/>
<keyword evidence="2" id="KW-0830">Ubiquinone</keyword>
<dbReference type="STRING" id="1715692.RUE5091_02316"/>